<gene>
    <name evidence="1" type="ORF">SUZIE_103825</name>
</gene>
<proteinExistence type="predicted"/>
<protein>
    <submittedName>
        <fullName evidence="1">UPF0472 protein C16orf72-like protein</fullName>
    </submittedName>
</protein>
<sequence length="98" mass="12044">MEKRYIFKMYLHLAGHSTATLPWGPHLRRTWWQRQGHRRLQRMEEWKDESKAEIQEHRPVHWFSKWERQCLAQAEQDEQLSPELQEEVAAAMQPEHKQ</sequence>
<dbReference type="EMBL" id="JAATJV010139476">
    <property type="protein sequence ID" value="MBZ3869615.1"/>
    <property type="molecule type" value="Genomic_DNA"/>
</dbReference>
<keyword evidence="2" id="KW-1185">Reference proteome</keyword>
<reference evidence="1" key="1">
    <citation type="submission" date="2020-03" db="EMBL/GenBank/DDBJ databases">
        <title>Studies in the Genomics of Life Span.</title>
        <authorList>
            <person name="Glass D."/>
        </authorList>
    </citation>
    <scope>NUCLEOTIDE SEQUENCE</scope>
    <source>
        <strain evidence="1">SUZIE</strain>
        <tissue evidence="1">Muscle</tissue>
    </source>
</reference>
<dbReference type="Proteomes" id="UP001166674">
    <property type="component" value="Unassembled WGS sequence"/>
</dbReference>
<evidence type="ECO:0000313" key="2">
    <source>
        <dbReference type="Proteomes" id="UP001166674"/>
    </source>
</evidence>
<name>A0AA41MD23_SCICA</name>
<organism evidence="1 2">
    <name type="scientific">Sciurus carolinensis</name>
    <name type="common">Eastern gray squirrel</name>
    <dbReference type="NCBI Taxonomy" id="30640"/>
    <lineage>
        <taxon>Eukaryota</taxon>
        <taxon>Metazoa</taxon>
        <taxon>Chordata</taxon>
        <taxon>Craniata</taxon>
        <taxon>Vertebrata</taxon>
        <taxon>Euteleostomi</taxon>
        <taxon>Mammalia</taxon>
        <taxon>Eutheria</taxon>
        <taxon>Euarchontoglires</taxon>
        <taxon>Glires</taxon>
        <taxon>Rodentia</taxon>
        <taxon>Sciuromorpha</taxon>
        <taxon>Sciuridae</taxon>
        <taxon>Sciurinae</taxon>
        <taxon>Sciurini</taxon>
        <taxon>Sciurus</taxon>
    </lineage>
</organism>
<comment type="caution">
    <text evidence="1">The sequence shown here is derived from an EMBL/GenBank/DDBJ whole genome shotgun (WGS) entry which is preliminary data.</text>
</comment>
<accession>A0AA41MD23</accession>
<dbReference type="AlphaFoldDB" id="A0AA41MD23"/>
<evidence type="ECO:0000313" key="1">
    <source>
        <dbReference type="EMBL" id="MBZ3869615.1"/>
    </source>
</evidence>